<dbReference type="SUPFAM" id="SSF50249">
    <property type="entry name" value="Nucleic acid-binding proteins"/>
    <property type="match status" value="1"/>
</dbReference>
<dbReference type="InterPro" id="IPR012340">
    <property type="entry name" value="NA-bd_OB-fold"/>
</dbReference>
<keyword evidence="2 4" id="KW-0808">Transferase</keyword>
<evidence type="ECO:0000256" key="2">
    <source>
        <dbReference type="ARBA" id="ARBA00022679"/>
    </source>
</evidence>
<feature type="binding site" evidence="4">
    <location>
        <position position="357"/>
    </location>
    <ligand>
        <name>S-adenosyl-L-methionine</name>
        <dbReference type="ChEBI" id="CHEBI:59789"/>
    </ligand>
</feature>
<proteinExistence type="inferred from homology"/>
<dbReference type="Gene3D" id="2.40.50.140">
    <property type="entry name" value="Nucleic acid-binding proteins"/>
    <property type="match status" value="1"/>
</dbReference>
<dbReference type="InterPro" id="IPR029063">
    <property type="entry name" value="SAM-dependent_MTases_sf"/>
</dbReference>
<dbReference type="Proteomes" id="UP000295210">
    <property type="component" value="Unassembled WGS sequence"/>
</dbReference>
<evidence type="ECO:0000256" key="5">
    <source>
        <dbReference type="PROSITE-ProRule" id="PRU10015"/>
    </source>
</evidence>
<dbReference type="Gene3D" id="3.40.50.150">
    <property type="entry name" value="Vaccinia Virus protein VP39"/>
    <property type="match status" value="1"/>
</dbReference>
<feature type="binding site" evidence="4">
    <location>
        <position position="268"/>
    </location>
    <ligand>
        <name>S-adenosyl-L-methionine</name>
        <dbReference type="ChEBI" id="CHEBI:59789"/>
    </ligand>
</feature>
<keyword evidence="3 4" id="KW-0949">S-adenosyl-L-methionine</keyword>
<dbReference type="InterPro" id="IPR010280">
    <property type="entry name" value="U5_MeTrfase_fam"/>
</dbReference>
<dbReference type="Pfam" id="PF05958">
    <property type="entry name" value="tRNA_U5-meth_tr"/>
    <property type="match status" value="1"/>
</dbReference>
<accession>A0A4R1L490</accession>
<dbReference type="PROSITE" id="PS01230">
    <property type="entry name" value="TRMA_1"/>
    <property type="match status" value="1"/>
</dbReference>
<name>A0A4R1L490_9BACT</name>
<dbReference type="PROSITE" id="PS50926">
    <property type="entry name" value="TRAM"/>
    <property type="match status" value="1"/>
</dbReference>
<evidence type="ECO:0000256" key="1">
    <source>
        <dbReference type="ARBA" id="ARBA00022603"/>
    </source>
</evidence>
<feature type="active site" evidence="5">
    <location>
        <position position="384"/>
    </location>
</feature>
<feature type="domain" description="TRAM" evidence="6">
    <location>
        <begin position="1"/>
        <end position="57"/>
    </location>
</feature>
<dbReference type="PANTHER" id="PTHR11061">
    <property type="entry name" value="RNA M5U METHYLTRANSFERASE"/>
    <property type="match status" value="1"/>
</dbReference>
<keyword evidence="1 4" id="KW-0489">Methyltransferase</keyword>
<evidence type="ECO:0000256" key="4">
    <source>
        <dbReference type="PROSITE-ProRule" id="PRU01024"/>
    </source>
</evidence>
<dbReference type="AlphaFoldDB" id="A0A4R1L490"/>
<evidence type="ECO:0000313" key="8">
    <source>
        <dbReference type="Proteomes" id="UP000295210"/>
    </source>
</evidence>
<comment type="similarity">
    <text evidence="4">Belongs to the class I-like SAM-binding methyltransferase superfamily. RNA M5U methyltransferase family.</text>
</comment>
<dbReference type="GO" id="GO:0070041">
    <property type="term" value="F:rRNA (uridine-C5-)-methyltransferase activity"/>
    <property type="evidence" value="ECO:0007669"/>
    <property type="project" value="TreeGrafter"/>
</dbReference>
<dbReference type="PANTHER" id="PTHR11061:SF30">
    <property type="entry name" value="TRNA (URACIL(54)-C(5))-METHYLTRANSFERASE"/>
    <property type="match status" value="1"/>
</dbReference>
<sequence length="426" mass="46843">MKLRIEKAIYGGAGLARATEGPLAGKTIFVPLALPGELVEAQIVDDRRSFANARLETVIEASPARIKAACPYFGACGGCDYQQASYEQQLAMKRDILRESLERAHLSLLPEMQTLSGPAWGYRNRIRLHVQRKPFSLGYKKRASNESLAVGECPIAAPSLVNALQVLNQEGARLGLGEWCDEVELFTSHDESELRLSFWERSGARISAGAFRTMGDALRQHIAPLSGATLFEAAGAKQHSSPLEWGEQALRYRVDRQEYRVSRGSFFQGNRFLVGPLLQTVARGRRGVVAWDLYAGVGLFARALAESFDKVIAVEDAPSSSHDLVHNLQETSARAVKSSTLDFLRRQQSAPDLVVVDPPRTGLGTEVTELLGRLAAAQIVYVSCDPATLSRDLRSLLQSGYQLQSLTMVDLFPQTYHMETVAVLTR</sequence>
<dbReference type="OrthoDB" id="9804590at2"/>
<protein>
    <submittedName>
        <fullName evidence="7">23S rRNA (Uracil1939-C5)-methyltransferase</fullName>
    </submittedName>
</protein>
<dbReference type="InterPro" id="IPR030391">
    <property type="entry name" value="MeTrfase_TrmA_CS"/>
</dbReference>
<evidence type="ECO:0000259" key="6">
    <source>
        <dbReference type="PROSITE" id="PS50926"/>
    </source>
</evidence>
<reference evidence="7 8" key="1">
    <citation type="submission" date="2019-03" db="EMBL/GenBank/DDBJ databases">
        <title>Genomic Encyclopedia of Type Strains, Phase IV (KMG-IV): sequencing the most valuable type-strain genomes for metagenomic binning, comparative biology and taxonomic classification.</title>
        <authorList>
            <person name="Goeker M."/>
        </authorList>
    </citation>
    <scope>NUCLEOTIDE SEQUENCE [LARGE SCALE GENOMIC DNA]</scope>
    <source>
        <strain evidence="7 8">DSM 103428</strain>
    </source>
</reference>
<keyword evidence="8" id="KW-1185">Reference proteome</keyword>
<dbReference type="InterPro" id="IPR030390">
    <property type="entry name" value="MeTrfase_TrmA_AS"/>
</dbReference>
<dbReference type="PROSITE" id="PS01231">
    <property type="entry name" value="TRMA_2"/>
    <property type="match status" value="1"/>
</dbReference>
<organism evidence="7 8">
    <name type="scientific">Acidipila rosea</name>
    <dbReference type="NCBI Taxonomy" id="768535"/>
    <lineage>
        <taxon>Bacteria</taxon>
        <taxon>Pseudomonadati</taxon>
        <taxon>Acidobacteriota</taxon>
        <taxon>Terriglobia</taxon>
        <taxon>Terriglobales</taxon>
        <taxon>Acidobacteriaceae</taxon>
        <taxon>Acidipila</taxon>
    </lineage>
</organism>
<feature type="binding site" evidence="4">
    <location>
        <position position="294"/>
    </location>
    <ligand>
        <name>S-adenosyl-L-methionine</name>
        <dbReference type="ChEBI" id="CHEBI:59789"/>
    </ligand>
</feature>
<gene>
    <name evidence="7" type="ORF">C7378_3073</name>
</gene>
<dbReference type="Gene3D" id="2.40.50.1070">
    <property type="match status" value="1"/>
</dbReference>
<comment type="caution">
    <text evidence="7">The sequence shown here is derived from an EMBL/GenBank/DDBJ whole genome shotgun (WGS) entry which is preliminary data.</text>
</comment>
<dbReference type="PROSITE" id="PS51687">
    <property type="entry name" value="SAM_MT_RNA_M5U"/>
    <property type="match status" value="1"/>
</dbReference>
<dbReference type="GO" id="GO:0070475">
    <property type="term" value="P:rRNA base methylation"/>
    <property type="evidence" value="ECO:0007669"/>
    <property type="project" value="TreeGrafter"/>
</dbReference>
<feature type="active site" description="Nucleophile" evidence="4">
    <location>
        <position position="384"/>
    </location>
</feature>
<dbReference type="EMBL" id="SMGK01000005">
    <property type="protein sequence ID" value="TCK71783.1"/>
    <property type="molecule type" value="Genomic_DNA"/>
</dbReference>
<evidence type="ECO:0000313" key="7">
    <source>
        <dbReference type="EMBL" id="TCK71783.1"/>
    </source>
</evidence>
<feature type="binding site" evidence="4">
    <location>
        <position position="315"/>
    </location>
    <ligand>
        <name>S-adenosyl-L-methionine</name>
        <dbReference type="ChEBI" id="CHEBI:59789"/>
    </ligand>
</feature>
<dbReference type="InterPro" id="IPR002792">
    <property type="entry name" value="TRAM_dom"/>
</dbReference>
<dbReference type="RefSeq" id="WP_131998593.1">
    <property type="nucleotide sequence ID" value="NZ_SMGK01000005.1"/>
</dbReference>
<dbReference type="SUPFAM" id="SSF53335">
    <property type="entry name" value="S-adenosyl-L-methionine-dependent methyltransferases"/>
    <property type="match status" value="1"/>
</dbReference>
<evidence type="ECO:0000256" key="3">
    <source>
        <dbReference type="ARBA" id="ARBA00022691"/>
    </source>
</evidence>